<sequence>MTDRLWANQRLTDDRKNAEIDFIVARPDAGVIAVEVKGGQVTHDGDGWTQTSQSGHAKSIDPVTQVRDAMYLLRSYVERDSRWGQRGRVRYGHAVIFPFTHIPEDFSLPDCPRHLVFGRDDLDDLVDKLARIPIRQHGSDRLPSNEDVQDVEEILRGRGLPQDDVLALALERDVLTDHLTQQQGMLLEVSKLMNRMEIRGGAGSGKTWLAMEQARRLTRAGQRVALVCYSRGLAAFFQRLTTQWPRREQPAYVGTFHGLGIDQWGAHPPVLGDEDSGYWEEELPSSMITIAASLPVGRRFDAIVVDEAQDFADRWWAAVLAALKNPAEGGIYVYSDEGQRVFARFGGIPECQAVFMLEHNLRNTRQIADTFQSLALTRMRARGGVGPQARLVPCAAEQAIGTADDAVESLFDEGWRAQDIALLTTGKRHPEQVIRQAQSQDAYWASFWDDDQVFYGHVLGFKGLERRAVVLAVNDNEPRDRARERLYVGLSRARDELVVCGDPEYIEQVAGSALLRKFGSGAATTPSQRASVSA</sequence>
<evidence type="ECO:0000259" key="1">
    <source>
        <dbReference type="Pfam" id="PF08378"/>
    </source>
</evidence>
<dbReference type="SUPFAM" id="SSF52540">
    <property type="entry name" value="P-loop containing nucleoside triphosphate hydrolases"/>
    <property type="match status" value="1"/>
</dbReference>
<reference evidence="3 4" key="1">
    <citation type="submission" date="2021-01" db="EMBL/GenBank/DDBJ databases">
        <title>Sequencing the genomes of 1000 actinobacteria strains.</title>
        <authorList>
            <person name="Klenk H.-P."/>
        </authorList>
    </citation>
    <scope>NUCLEOTIDE SEQUENCE [LARGE SCALE GENOMIC DNA]</scope>
    <source>
        <strain evidence="3 4">DSM 18662</strain>
    </source>
</reference>
<comment type="caution">
    <text evidence="3">The sequence shown here is derived from an EMBL/GenBank/DDBJ whole genome shotgun (WGS) entry which is preliminary data.</text>
</comment>
<dbReference type="Pfam" id="PF13538">
    <property type="entry name" value="UvrD_C_2"/>
    <property type="match status" value="1"/>
</dbReference>
<feature type="domain" description="NERD" evidence="1">
    <location>
        <begin position="4"/>
        <end position="83"/>
    </location>
</feature>
<evidence type="ECO:0000313" key="3">
    <source>
        <dbReference type="EMBL" id="MBM7797870.1"/>
    </source>
</evidence>
<dbReference type="EMBL" id="JAFBCF010000001">
    <property type="protein sequence ID" value="MBM7797870.1"/>
    <property type="molecule type" value="Genomic_DNA"/>
</dbReference>
<name>A0ABS2RFU0_9ACTN</name>
<feature type="domain" description="UvrD-like helicase C-terminal" evidence="2">
    <location>
        <begin position="461"/>
        <end position="499"/>
    </location>
</feature>
<evidence type="ECO:0000313" key="4">
    <source>
        <dbReference type="Proteomes" id="UP000704762"/>
    </source>
</evidence>
<dbReference type="Pfam" id="PF08378">
    <property type="entry name" value="NERD"/>
    <property type="match status" value="1"/>
</dbReference>
<evidence type="ECO:0008006" key="5">
    <source>
        <dbReference type="Google" id="ProtNLM"/>
    </source>
</evidence>
<dbReference type="InterPro" id="IPR027785">
    <property type="entry name" value="UvrD-like_helicase_C"/>
</dbReference>
<dbReference type="InterPro" id="IPR027417">
    <property type="entry name" value="P-loop_NTPase"/>
</dbReference>
<evidence type="ECO:0000259" key="2">
    <source>
        <dbReference type="Pfam" id="PF13538"/>
    </source>
</evidence>
<organism evidence="3 4">
    <name type="scientific">Microlunatus panaciterrae</name>
    <dbReference type="NCBI Taxonomy" id="400768"/>
    <lineage>
        <taxon>Bacteria</taxon>
        <taxon>Bacillati</taxon>
        <taxon>Actinomycetota</taxon>
        <taxon>Actinomycetes</taxon>
        <taxon>Propionibacteriales</taxon>
        <taxon>Propionibacteriaceae</taxon>
        <taxon>Microlunatus</taxon>
    </lineage>
</organism>
<dbReference type="Gene3D" id="3.40.50.300">
    <property type="entry name" value="P-loop containing nucleotide triphosphate hydrolases"/>
    <property type="match status" value="2"/>
</dbReference>
<accession>A0ABS2RFU0</accession>
<protein>
    <recommendedName>
        <fullName evidence="5">DNA helicase</fullName>
    </recommendedName>
</protein>
<proteinExistence type="predicted"/>
<gene>
    <name evidence="3" type="ORF">JOE57_000791</name>
</gene>
<dbReference type="InterPro" id="IPR011528">
    <property type="entry name" value="NERD"/>
</dbReference>
<keyword evidence="4" id="KW-1185">Reference proteome</keyword>
<dbReference type="Proteomes" id="UP000704762">
    <property type="component" value="Unassembled WGS sequence"/>
</dbReference>